<comment type="function">
    <text evidence="9">CRISPR (clustered regularly interspaced short palindromic repeat), is an adaptive immune system that provides protection against mobile genetic elements (viruses, transposable elements and conjugative plasmids). CRISPR clusters contain spacers, sequences complementary to antecedent mobile elements, and target invading nucleic acids. CRISPR clusters are transcribed and processed into CRISPR RNA (crRNA). Acts as a dsDNA endonuclease. Involved in the integration of spacer DNA into the CRISPR cassette.</text>
</comment>
<comment type="cofactor">
    <cofactor evidence="9">
        <name>Mg(2+)</name>
        <dbReference type="ChEBI" id="CHEBI:18420"/>
    </cofactor>
    <cofactor evidence="9">
        <name>Mn(2+)</name>
        <dbReference type="ChEBI" id="CHEBI:29035"/>
    </cofactor>
</comment>
<name>A0A127BCD8_9EURY</name>
<evidence type="ECO:0000256" key="3">
    <source>
        <dbReference type="ARBA" id="ARBA00022759"/>
    </source>
</evidence>
<dbReference type="InterPro" id="IPR002729">
    <property type="entry name" value="CRISPR-assoc_Cas1"/>
</dbReference>
<evidence type="ECO:0000256" key="7">
    <source>
        <dbReference type="ARBA" id="ARBA00023125"/>
    </source>
</evidence>
<reference evidence="10 11" key="2">
    <citation type="journal article" date="2016" name="Int. J. Syst. Evol. Microbiol.">
        <title>Pyrococcus kukulkanii sp. nov., a hyperthermophilic, piezophilic archaeon isolated from a deep-sea hydrothermal vent.</title>
        <authorList>
            <person name="Callac N."/>
            <person name="Oger P."/>
            <person name="Lesongeur F."/>
            <person name="Rattray J.E."/>
            <person name="Vannier P."/>
            <person name="Michoud G."/>
            <person name="Beauverger M."/>
            <person name="Gayet N."/>
            <person name="Rouxel O."/>
            <person name="Jebbar M."/>
            <person name="Godfroy A."/>
        </authorList>
    </citation>
    <scope>NUCLEOTIDE SEQUENCE [LARGE SCALE GENOMIC DNA]</scope>
    <source>
        <strain evidence="10 11">NCB100</strain>
    </source>
</reference>
<keyword evidence="7 9" id="KW-0238">DNA-binding</keyword>
<feature type="binding site" evidence="9">
    <location>
        <position position="210"/>
    </location>
    <ligand>
        <name>Mn(2+)</name>
        <dbReference type="ChEBI" id="CHEBI:29035"/>
    </ligand>
</feature>
<dbReference type="InterPro" id="IPR019858">
    <property type="entry name" value="CRISPR-assoc_Cas1_HMARI/TNEAP"/>
</dbReference>
<dbReference type="GO" id="GO:0046872">
    <property type="term" value="F:metal ion binding"/>
    <property type="evidence" value="ECO:0007669"/>
    <property type="project" value="UniProtKB-UniRule"/>
</dbReference>
<dbReference type="GO" id="GO:0003677">
    <property type="term" value="F:DNA binding"/>
    <property type="evidence" value="ECO:0007669"/>
    <property type="project" value="UniProtKB-KW"/>
</dbReference>
<feature type="binding site" evidence="9">
    <location>
        <position position="146"/>
    </location>
    <ligand>
        <name>Mn(2+)</name>
        <dbReference type="ChEBI" id="CHEBI:29035"/>
    </ligand>
</feature>
<dbReference type="PATRIC" id="fig|1609559.3.peg.1357"/>
<dbReference type="EMBL" id="CP010835">
    <property type="protein sequence ID" value="AMM54994.1"/>
    <property type="molecule type" value="Genomic_DNA"/>
</dbReference>
<sequence>MKSPIYITQPGILERKANTVFFVNENGKKALPIQNISEIHCFAPTTLTSGVIKLLADNDVPVHFYNKYGYYRGSFMPAEGQISGAIVIAQASHYLDRKKRAYIAREFLNGIKASMIRLLKSQSVDPMDIEEIEVKGESPQELMGIESQLWKAFYENFAGMLKYFSFSERNRRPPRDEVNAMISYGNSVLYTVTLSEIRKTYLHPAISFLHEPLERRYSLSLDLADIFKPITVFRVILRLVNKRKIKEEHFSRDVGVLLNREGLRIFLKELNGELERKVMHPKLKRKVSIRYLIRLEAYSLVKHFLGDKEYKALRAWW</sequence>
<dbReference type="Proteomes" id="UP000070587">
    <property type="component" value="Chromosome"/>
</dbReference>
<protein>
    <recommendedName>
        <fullName evidence="9">CRISPR-associated endonuclease Cas1</fullName>
        <ecNumber evidence="9">3.1.-.-</ecNumber>
    </recommendedName>
</protein>
<reference evidence="11" key="1">
    <citation type="submission" date="2015-02" db="EMBL/GenBank/DDBJ databases">
        <title>Pyrococcus kukulkanii sp. nov., a novel hyperthermophilic archaeon isolated from a deep-sea hydrothermal vent at the Guaymas Basin.</title>
        <authorList>
            <person name="Oger P.M."/>
            <person name="Callac N."/>
            <person name="Jebbar M."/>
            <person name="Godfroy A."/>
        </authorList>
    </citation>
    <scope>NUCLEOTIDE SEQUENCE [LARGE SCALE GENOMIC DNA]</scope>
    <source>
        <strain evidence="11">NCB100</strain>
    </source>
</reference>
<proteinExistence type="inferred from homology"/>
<accession>A0A127BCD8</accession>
<evidence type="ECO:0000256" key="9">
    <source>
        <dbReference type="HAMAP-Rule" id="MF_01470"/>
    </source>
</evidence>
<feature type="binding site" evidence="9">
    <location>
        <position position="225"/>
    </location>
    <ligand>
        <name>Mn(2+)</name>
        <dbReference type="ChEBI" id="CHEBI:29035"/>
    </ligand>
</feature>
<evidence type="ECO:0000313" key="10">
    <source>
        <dbReference type="EMBL" id="AMM54994.1"/>
    </source>
</evidence>
<dbReference type="AlphaFoldDB" id="A0A127BCD8"/>
<dbReference type="NCBIfam" id="TIGR00287">
    <property type="entry name" value="cas1"/>
    <property type="match status" value="1"/>
</dbReference>
<dbReference type="PANTHER" id="PTHR43219">
    <property type="entry name" value="CRISPR-ASSOCIATED ENDONUCLEASE CAS1"/>
    <property type="match status" value="1"/>
</dbReference>
<dbReference type="GO" id="GO:0051607">
    <property type="term" value="P:defense response to virus"/>
    <property type="evidence" value="ECO:0007669"/>
    <property type="project" value="UniProtKB-UniRule"/>
</dbReference>
<dbReference type="STRING" id="1609559.TQ32_06480"/>
<keyword evidence="4 9" id="KW-0378">Hydrolase</keyword>
<dbReference type="GO" id="GO:0043571">
    <property type="term" value="P:maintenance of CRISPR repeat elements"/>
    <property type="evidence" value="ECO:0007669"/>
    <property type="project" value="UniProtKB-UniRule"/>
</dbReference>
<keyword evidence="5 9" id="KW-0460">Magnesium</keyword>
<dbReference type="OrthoDB" id="2216at2157"/>
<dbReference type="InterPro" id="IPR042211">
    <property type="entry name" value="CRISPR-assoc_Cas1_N"/>
</dbReference>
<dbReference type="Gene3D" id="3.100.10.20">
    <property type="entry name" value="CRISPR-associated endonuclease Cas1, N-terminal domain"/>
    <property type="match status" value="1"/>
</dbReference>
<dbReference type="KEGG" id="pyc:TQ32_06480"/>
<dbReference type="GO" id="GO:0016787">
    <property type="term" value="F:hydrolase activity"/>
    <property type="evidence" value="ECO:0007669"/>
    <property type="project" value="UniProtKB-KW"/>
</dbReference>
<evidence type="ECO:0000256" key="5">
    <source>
        <dbReference type="ARBA" id="ARBA00022842"/>
    </source>
</evidence>
<dbReference type="GeneID" id="28491466"/>
<evidence type="ECO:0000313" key="11">
    <source>
        <dbReference type="Proteomes" id="UP000070587"/>
    </source>
</evidence>
<dbReference type="HAMAP" id="MF_01470">
    <property type="entry name" value="Cas1"/>
    <property type="match status" value="1"/>
</dbReference>
<dbReference type="InterPro" id="IPR042206">
    <property type="entry name" value="CRISPR-assoc_Cas1_C"/>
</dbReference>
<dbReference type="RefSeq" id="WP_068324753.1">
    <property type="nucleotide sequence ID" value="NZ_CP010835.1"/>
</dbReference>
<keyword evidence="8 9" id="KW-0464">Manganese</keyword>
<dbReference type="CDD" id="cd09722">
    <property type="entry name" value="Cas1_I-B"/>
    <property type="match status" value="1"/>
</dbReference>
<organism evidence="10 11">
    <name type="scientific">Pyrococcus kukulkanii</name>
    <dbReference type="NCBI Taxonomy" id="1609559"/>
    <lineage>
        <taxon>Archaea</taxon>
        <taxon>Methanobacteriati</taxon>
        <taxon>Methanobacteriota</taxon>
        <taxon>Thermococci</taxon>
        <taxon>Thermococcales</taxon>
        <taxon>Thermococcaceae</taxon>
        <taxon>Pyrococcus</taxon>
    </lineage>
</organism>
<dbReference type="EC" id="3.1.-.-" evidence="9"/>
<dbReference type="NCBIfam" id="TIGR03641">
    <property type="entry name" value="cas1_HMARI"/>
    <property type="match status" value="1"/>
</dbReference>
<evidence type="ECO:0000256" key="8">
    <source>
        <dbReference type="ARBA" id="ARBA00023211"/>
    </source>
</evidence>
<keyword evidence="3 9" id="KW-0255">Endonuclease</keyword>
<evidence type="ECO:0000256" key="6">
    <source>
        <dbReference type="ARBA" id="ARBA00023118"/>
    </source>
</evidence>
<dbReference type="Gene3D" id="1.20.120.920">
    <property type="entry name" value="CRISPR-associated endonuclease Cas1, C-terminal domain"/>
    <property type="match status" value="1"/>
</dbReference>
<comment type="similarity">
    <text evidence="9">Belongs to the CRISPR-associated endonuclease Cas1 family.</text>
</comment>
<dbReference type="PANTHER" id="PTHR43219:SF2">
    <property type="entry name" value="CRISPR-ASSOCIATED ENDONUCLEASE CAS1"/>
    <property type="match status" value="1"/>
</dbReference>
<keyword evidence="1 9" id="KW-0540">Nuclease</keyword>
<dbReference type="GO" id="GO:0004520">
    <property type="term" value="F:DNA endonuclease activity"/>
    <property type="evidence" value="ECO:0007669"/>
    <property type="project" value="InterPro"/>
</dbReference>
<keyword evidence="6 9" id="KW-0051">Antiviral defense</keyword>
<dbReference type="Pfam" id="PF01867">
    <property type="entry name" value="Cas_Cas1"/>
    <property type="match status" value="1"/>
</dbReference>
<evidence type="ECO:0000256" key="1">
    <source>
        <dbReference type="ARBA" id="ARBA00022722"/>
    </source>
</evidence>
<keyword evidence="2 9" id="KW-0479">Metal-binding</keyword>
<evidence type="ECO:0000256" key="4">
    <source>
        <dbReference type="ARBA" id="ARBA00022801"/>
    </source>
</evidence>
<gene>
    <name evidence="9" type="primary">cas1</name>
    <name evidence="10" type="ORF">TQ32_06480</name>
</gene>
<evidence type="ECO:0000256" key="2">
    <source>
        <dbReference type="ARBA" id="ARBA00022723"/>
    </source>
</evidence>
<comment type="subunit">
    <text evidence="9">Homodimer, forms a heterotetramer with a Cas2 homodimer.</text>
</comment>